<dbReference type="EMBL" id="OUUZ01000018">
    <property type="protein sequence ID" value="SPQ26953.1"/>
    <property type="molecule type" value="Genomic_DNA"/>
</dbReference>
<organism evidence="2 3">
    <name type="scientific">Thermothielavioides terrestris</name>
    <dbReference type="NCBI Taxonomy" id="2587410"/>
    <lineage>
        <taxon>Eukaryota</taxon>
        <taxon>Fungi</taxon>
        <taxon>Dikarya</taxon>
        <taxon>Ascomycota</taxon>
        <taxon>Pezizomycotina</taxon>
        <taxon>Sordariomycetes</taxon>
        <taxon>Sordariomycetidae</taxon>
        <taxon>Sordariales</taxon>
        <taxon>Chaetomiaceae</taxon>
        <taxon>Thermothielavioides</taxon>
    </lineage>
</organism>
<protein>
    <submittedName>
        <fullName evidence="2">1d84e5eb-d980-4e40-a23f-e46109519c61</fullName>
    </submittedName>
</protein>
<evidence type="ECO:0000313" key="2">
    <source>
        <dbReference type="EMBL" id="SPQ26953.1"/>
    </source>
</evidence>
<feature type="compositionally biased region" description="Low complexity" evidence="1">
    <location>
        <begin position="229"/>
        <end position="253"/>
    </location>
</feature>
<dbReference type="Proteomes" id="UP000289323">
    <property type="component" value="Unassembled WGS sequence"/>
</dbReference>
<proteinExistence type="predicted"/>
<feature type="region of interest" description="Disordered" evidence="1">
    <location>
        <begin position="207"/>
        <end position="253"/>
    </location>
</feature>
<name>A0A3S4BB92_9PEZI</name>
<feature type="region of interest" description="Disordered" evidence="1">
    <location>
        <begin position="146"/>
        <end position="175"/>
    </location>
</feature>
<feature type="compositionally biased region" description="Basic residues" evidence="1">
    <location>
        <begin position="212"/>
        <end position="228"/>
    </location>
</feature>
<feature type="region of interest" description="Disordered" evidence="1">
    <location>
        <begin position="1"/>
        <end position="43"/>
    </location>
</feature>
<evidence type="ECO:0000313" key="3">
    <source>
        <dbReference type="Proteomes" id="UP000289323"/>
    </source>
</evidence>
<evidence type="ECO:0000256" key="1">
    <source>
        <dbReference type="SAM" id="MobiDB-lite"/>
    </source>
</evidence>
<sequence length="292" mass="31358">MSRFLQRALEQQTKDSKPLASTPATQAAESSLPPPFHSYDPGPQNTKDVAFEFDIDKWDAEEYIRQFIADLADEHPAYYSTVSVRASCHLSLSRLHALGSLPQRDGCRACGELFRAPVIHAQVGAALWEKLAAEVRRGSDSALFRRLHNNNSSSSSGTAYSDKQGGDTTPAPTPTPTCPPCPSPCSCTPGGITVKLAWNKAKQAAQRLLLPRPRKQARPLHRPKHRRGSGCSSTSTGTNNNNNSRDARTRTATSYHHPQITGCAICSGTCPAVAAAAAAAASQRNRLLACDG</sequence>
<gene>
    <name evidence="2" type="ORF">TT172_LOCUS9372</name>
</gene>
<reference evidence="2 3" key="1">
    <citation type="submission" date="2018-04" db="EMBL/GenBank/DDBJ databases">
        <authorList>
            <person name="Huttner S."/>
            <person name="Dainat J."/>
        </authorList>
    </citation>
    <scope>NUCLEOTIDE SEQUENCE [LARGE SCALE GENOMIC DNA]</scope>
</reference>
<dbReference type="AlphaFoldDB" id="A0A3S4BB92"/>
<accession>A0A3S4BB92</accession>